<proteinExistence type="predicted"/>
<dbReference type="PANTHER" id="PTHR39463:SF1">
    <property type="entry name" value="MEDUSA"/>
    <property type="match status" value="1"/>
</dbReference>
<dbReference type="PANTHER" id="PTHR39463">
    <property type="entry name" value="MEDUSA"/>
    <property type="match status" value="1"/>
</dbReference>
<feature type="region of interest" description="Disordered" evidence="1">
    <location>
        <begin position="258"/>
        <end position="284"/>
    </location>
</feature>
<evidence type="ECO:0000256" key="1">
    <source>
        <dbReference type="SAM" id="MobiDB-lite"/>
    </source>
</evidence>
<dbReference type="OrthoDB" id="1751210at2759"/>
<feature type="compositionally biased region" description="Polar residues" evidence="1">
    <location>
        <begin position="272"/>
        <end position="284"/>
    </location>
</feature>
<protein>
    <recommendedName>
        <fullName evidence="2">DUF7082 domain-containing protein</fullName>
    </recommendedName>
</protein>
<name>A0A1X0R4Z6_RHIZD</name>
<dbReference type="GO" id="GO:0005634">
    <property type="term" value="C:nucleus"/>
    <property type="evidence" value="ECO:0007669"/>
    <property type="project" value="TreeGrafter"/>
</dbReference>
<dbReference type="EMBL" id="KV921910">
    <property type="protein sequence ID" value="ORE07093.1"/>
    <property type="molecule type" value="Genomic_DNA"/>
</dbReference>
<feature type="compositionally biased region" description="Low complexity" evidence="1">
    <location>
        <begin position="258"/>
        <end position="271"/>
    </location>
</feature>
<feature type="region of interest" description="Disordered" evidence="1">
    <location>
        <begin position="198"/>
        <end position="218"/>
    </location>
</feature>
<feature type="domain" description="DUF7082" evidence="2">
    <location>
        <begin position="322"/>
        <end position="477"/>
    </location>
</feature>
<feature type="compositionally biased region" description="Low complexity" evidence="1">
    <location>
        <begin position="202"/>
        <end position="216"/>
    </location>
</feature>
<dbReference type="AlphaFoldDB" id="A0A1X0R4Z6"/>
<gene>
    <name evidence="3" type="ORF">BCV72DRAFT_227227</name>
</gene>
<sequence>MSQSKQKKQVKLALKPYLNLDNQQYQQWMPHSEPTNLFEPPTIIGFNPLRGQAGDPFMVSTTLNNLNSTLIKIAFGTCIVPTHFTVNSNQSISFHSQVPVYQATSTPDRERVPIYLVMIREGTEDNVDVIDSWFAGYFAFSNVSSHRRRTVSHEFDVNAKRSKTSDTSPYMPYQPNYLPYMPLSSRVEMDPTNILNYPTYRTSDPQGSSTPTSSSQLQFEHPSSQFMMPMLPNSGIQMRPPNIMPNAPSPIMIPSPHFAHSSSSHASMYSPQQAHPIQPLPTSQSQSHQNIVPIVPALPPHMPIPAGSRFPPPDPFANVLSNATLSIEGDLNEMMQDWTEEEVSQQRRLVQFWRKQQGTQSISVKFNVYRRRKPKDPPDFVISCIYWAERGDYYVTSVDCLSLLQYLIGVVFTVEEKNRVRRNLEGFEPETISKHKDDTAEFFRLVMGFPKPKPRNIEKDLKVFKWERLSEALQKIVSKFTASYSTTQKIITDDIFNNNNNGNGNNSNILF</sequence>
<dbReference type="InterPro" id="IPR055509">
    <property type="entry name" value="DUF7082"/>
</dbReference>
<evidence type="ECO:0000313" key="3">
    <source>
        <dbReference type="EMBL" id="ORE07093.1"/>
    </source>
</evidence>
<dbReference type="Pfam" id="PF23305">
    <property type="entry name" value="DUF7082"/>
    <property type="match status" value="1"/>
</dbReference>
<dbReference type="VEuPathDB" id="FungiDB:BCV72DRAFT_227227"/>
<organism evidence="3">
    <name type="scientific">Rhizopus microsporus var. microsporus</name>
    <dbReference type="NCBI Taxonomy" id="86635"/>
    <lineage>
        <taxon>Eukaryota</taxon>
        <taxon>Fungi</taxon>
        <taxon>Fungi incertae sedis</taxon>
        <taxon>Mucoromycota</taxon>
        <taxon>Mucoromycotina</taxon>
        <taxon>Mucoromycetes</taxon>
        <taxon>Mucorales</taxon>
        <taxon>Mucorineae</taxon>
        <taxon>Rhizopodaceae</taxon>
        <taxon>Rhizopus</taxon>
    </lineage>
</organism>
<reference evidence="3" key="1">
    <citation type="journal article" date="2016" name="Proc. Natl. Acad. Sci. U.S.A.">
        <title>Lipid metabolic changes in an early divergent fungus govern the establishment of a mutualistic symbiosis with endobacteria.</title>
        <authorList>
            <person name="Lastovetsky O.A."/>
            <person name="Gaspar M.L."/>
            <person name="Mondo S.J."/>
            <person name="LaButti K.M."/>
            <person name="Sandor L."/>
            <person name="Grigoriev I.V."/>
            <person name="Henry S.A."/>
            <person name="Pawlowska T.E."/>
        </authorList>
    </citation>
    <scope>NUCLEOTIDE SEQUENCE [LARGE SCALE GENOMIC DNA]</scope>
    <source>
        <strain evidence="3">ATCC 52814</strain>
    </source>
</reference>
<evidence type="ECO:0000259" key="2">
    <source>
        <dbReference type="Pfam" id="PF23305"/>
    </source>
</evidence>
<accession>A0A1X0R4Z6</accession>
<dbReference type="Proteomes" id="UP000242414">
    <property type="component" value="Unassembled WGS sequence"/>
</dbReference>